<dbReference type="PROSITE" id="PS00216">
    <property type="entry name" value="SUGAR_TRANSPORT_1"/>
    <property type="match status" value="1"/>
</dbReference>
<protein>
    <submittedName>
        <fullName evidence="11">MFS transporter, SP family, sugar:H+ symporter</fullName>
    </submittedName>
</protein>
<dbReference type="InterPro" id="IPR036259">
    <property type="entry name" value="MFS_trans_sf"/>
</dbReference>
<dbReference type="NCBIfam" id="TIGR00879">
    <property type="entry name" value="SP"/>
    <property type="match status" value="1"/>
</dbReference>
<dbReference type="OMA" id="GQAVCMA"/>
<feature type="compositionally biased region" description="Polar residues" evidence="8">
    <location>
        <begin position="522"/>
        <end position="531"/>
    </location>
</feature>
<comment type="subcellular location">
    <subcellularLocation>
        <location evidence="1">Membrane</location>
        <topology evidence="1">Multi-pass membrane protein</topology>
    </subcellularLocation>
</comment>
<name>M2X279_GALSU</name>
<evidence type="ECO:0000259" key="10">
    <source>
        <dbReference type="PROSITE" id="PS50850"/>
    </source>
</evidence>
<dbReference type="OrthoDB" id="3825at2759"/>
<keyword evidence="3 7" id="KW-0813">Transport</keyword>
<keyword evidence="5 9" id="KW-1133">Transmembrane helix</keyword>
<keyword evidence="4 9" id="KW-0812">Transmembrane</keyword>
<gene>
    <name evidence="11" type="ORF">Gasu_21540</name>
</gene>
<dbReference type="RefSeq" id="XP_005707000.1">
    <property type="nucleotide sequence ID" value="XM_005706943.1"/>
</dbReference>
<feature type="transmembrane region" description="Helical" evidence="9">
    <location>
        <begin position="356"/>
        <end position="382"/>
    </location>
</feature>
<dbReference type="InterPro" id="IPR050814">
    <property type="entry name" value="Myo-inositol_Transporter"/>
</dbReference>
<evidence type="ECO:0000313" key="11">
    <source>
        <dbReference type="EMBL" id="EME30480.1"/>
    </source>
</evidence>
<evidence type="ECO:0000313" key="12">
    <source>
        <dbReference type="Proteomes" id="UP000030680"/>
    </source>
</evidence>
<reference evidence="12" key="1">
    <citation type="journal article" date="2013" name="Science">
        <title>Gene transfer from bacteria and archaea facilitated evolution of an extremophilic eukaryote.</title>
        <authorList>
            <person name="Schonknecht G."/>
            <person name="Chen W.H."/>
            <person name="Ternes C.M."/>
            <person name="Barbier G.G."/>
            <person name="Shrestha R.P."/>
            <person name="Stanke M."/>
            <person name="Brautigam A."/>
            <person name="Baker B.J."/>
            <person name="Banfield J.F."/>
            <person name="Garavito R.M."/>
            <person name="Carr K."/>
            <person name="Wilkerson C."/>
            <person name="Rensing S.A."/>
            <person name="Gagneul D."/>
            <person name="Dickenson N.E."/>
            <person name="Oesterhelt C."/>
            <person name="Lercher M.J."/>
            <person name="Weber A.P."/>
        </authorList>
    </citation>
    <scope>NUCLEOTIDE SEQUENCE [LARGE SCALE GENOMIC DNA]</scope>
    <source>
        <strain evidence="12">074W</strain>
    </source>
</reference>
<dbReference type="PROSITE" id="PS50850">
    <property type="entry name" value="MFS"/>
    <property type="match status" value="1"/>
</dbReference>
<evidence type="ECO:0000256" key="6">
    <source>
        <dbReference type="ARBA" id="ARBA00023136"/>
    </source>
</evidence>
<evidence type="ECO:0000256" key="5">
    <source>
        <dbReference type="ARBA" id="ARBA00022989"/>
    </source>
</evidence>
<evidence type="ECO:0000256" key="2">
    <source>
        <dbReference type="ARBA" id="ARBA00010992"/>
    </source>
</evidence>
<dbReference type="PANTHER" id="PTHR48020">
    <property type="entry name" value="PROTON MYO-INOSITOL COTRANSPORTER"/>
    <property type="match status" value="1"/>
</dbReference>
<evidence type="ECO:0000256" key="3">
    <source>
        <dbReference type="ARBA" id="ARBA00022448"/>
    </source>
</evidence>
<dbReference type="InterPro" id="IPR003663">
    <property type="entry name" value="Sugar/inositol_transpt"/>
</dbReference>
<accession>M2X279</accession>
<keyword evidence="6 9" id="KW-0472">Membrane</keyword>
<dbReference type="GO" id="GO:0022857">
    <property type="term" value="F:transmembrane transporter activity"/>
    <property type="evidence" value="ECO:0007669"/>
    <property type="project" value="InterPro"/>
</dbReference>
<evidence type="ECO:0000256" key="4">
    <source>
        <dbReference type="ARBA" id="ARBA00022692"/>
    </source>
</evidence>
<feature type="transmembrane region" description="Helical" evidence="9">
    <location>
        <begin position="60"/>
        <end position="79"/>
    </location>
</feature>
<evidence type="ECO:0000256" key="8">
    <source>
        <dbReference type="SAM" id="MobiDB-lite"/>
    </source>
</evidence>
<organism evidence="11 12">
    <name type="scientific">Galdieria sulphuraria</name>
    <name type="common">Red alga</name>
    <dbReference type="NCBI Taxonomy" id="130081"/>
    <lineage>
        <taxon>Eukaryota</taxon>
        <taxon>Rhodophyta</taxon>
        <taxon>Bangiophyceae</taxon>
        <taxon>Galdieriales</taxon>
        <taxon>Galdieriaceae</taxon>
        <taxon>Galdieria</taxon>
    </lineage>
</organism>
<dbReference type="InterPro" id="IPR020846">
    <property type="entry name" value="MFS_dom"/>
</dbReference>
<dbReference type="Gene3D" id="1.20.1250.20">
    <property type="entry name" value="MFS general substrate transporter like domains"/>
    <property type="match status" value="1"/>
</dbReference>
<feature type="transmembrane region" description="Helical" evidence="9">
    <location>
        <begin position="20"/>
        <end position="40"/>
    </location>
</feature>
<feature type="compositionally biased region" description="Polar residues" evidence="8">
    <location>
        <begin position="489"/>
        <end position="507"/>
    </location>
</feature>
<feature type="transmembrane region" description="Helical" evidence="9">
    <location>
        <begin position="117"/>
        <end position="134"/>
    </location>
</feature>
<dbReference type="PROSITE" id="PS00217">
    <property type="entry name" value="SUGAR_TRANSPORT_2"/>
    <property type="match status" value="1"/>
</dbReference>
<sequence length="541" mass="59929">MNIFHRKYQDWIKDIPLRLYFLALIATFGGSTVGIDIALVNGAQLFFVKHYQLGATLHGLTTAATLLGALIGSSFSTFINSFVGRKGALGVASFVAVGAGIMEALVNIWGLLLTARIILGVSFGIFSSTVPIYLSECAPARVRGMLTGTYQLSVTLGLFFGAVSDAIFVNVSNGWRFMLGTVIIPPSLCITGLLFTPESPRWLIHKRRYPQALASLRKLRTTEAEAIQDMNSIKENITRTARERSGHGIISKIITIPHIRHALVIGIFLQLSRQLSGVNAMLYYFDVVLRSAGMSVSHAVYVNVAYGAGTVIFTLPMFWIVDRFGRRVLLVYTMPIIACMSLLVGLAFLGSSQIRMALSIVGFLLFRLFYSPSLGPISWVITAEIFPLEVRSECLSICTFFSYAFNFVVSFSFPDMMDQMKTEGAFAFFAGCTIIDWIIFFLFVPETKGLDMEVMDQLFRQSWSSQASQNLKQLDNLFPWFRSSSEATGNTIEAENRNQTITDSIDQSAHKDSSEWNRKVSNKSNEPSSLIINPALPDNLS</sequence>
<dbReference type="InterPro" id="IPR005828">
    <property type="entry name" value="MFS_sugar_transport-like"/>
</dbReference>
<dbReference type="GeneID" id="17089206"/>
<evidence type="ECO:0000256" key="9">
    <source>
        <dbReference type="SAM" id="Phobius"/>
    </source>
</evidence>
<feature type="transmembrane region" description="Helical" evidence="9">
    <location>
        <begin position="262"/>
        <end position="285"/>
    </location>
</feature>
<dbReference type="KEGG" id="gsl:Gasu_21540"/>
<feature type="domain" description="Major facilitator superfamily (MFS) profile" evidence="10">
    <location>
        <begin position="22"/>
        <end position="448"/>
    </location>
</feature>
<feature type="transmembrane region" description="Helical" evidence="9">
    <location>
        <begin position="328"/>
        <end position="350"/>
    </location>
</feature>
<feature type="transmembrane region" description="Helical" evidence="9">
    <location>
        <begin position="175"/>
        <end position="196"/>
    </location>
</feature>
<feature type="compositionally biased region" description="Basic and acidic residues" evidence="8">
    <location>
        <begin position="508"/>
        <end position="518"/>
    </location>
</feature>
<feature type="transmembrane region" description="Helical" evidence="9">
    <location>
        <begin position="91"/>
        <end position="111"/>
    </location>
</feature>
<comment type="similarity">
    <text evidence="2 7">Belongs to the major facilitator superfamily. Sugar transporter (TC 2.A.1.1) family.</text>
</comment>
<dbReference type="GO" id="GO:0016020">
    <property type="term" value="C:membrane"/>
    <property type="evidence" value="ECO:0007669"/>
    <property type="project" value="UniProtKB-SubCell"/>
</dbReference>
<dbReference type="PRINTS" id="PR00171">
    <property type="entry name" value="SUGRTRNSPORT"/>
</dbReference>
<dbReference type="eggNOG" id="KOG0254">
    <property type="taxonomic scope" value="Eukaryota"/>
</dbReference>
<feature type="transmembrane region" description="Helical" evidence="9">
    <location>
        <begin position="394"/>
        <end position="413"/>
    </location>
</feature>
<dbReference type="PANTHER" id="PTHR48020:SF12">
    <property type="entry name" value="PROTON MYO-INOSITOL COTRANSPORTER"/>
    <property type="match status" value="1"/>
</dbReference>
<evidence type="ECO:0000256" key="1">
    <source>
        <dbReference type="ARBA" id="ARBA00004141"/>
    </source>
</evidence>
<dbReference type="Proteomes" id="UP000030680">
    <property type="component" value="Unassembled WGS sequence"/>
</dbReference>
<proteinExistence type="inferred from homology"/>
<dbReference type="EMBL" id="KB454499">
    <property type="protein sequence ID" value="EME30480.1"/>
    <property type="molecule type" value="Genomic_DNA"/>
</dbReference>
<dbReference type="Gramene" id="EME30480">
    <property type="protein sequence ID" value="EME30480"/>
    <property type="gene ID" value="Gasu_21540"/>
</dbReference>
<feature type="region of interest" description="Disordered" evidence="8">
    <location>
        <begin position="489"/>
        <end position="541"/>
    </location>
</feature>
<dbReference type="AlphaFoldDB" id="M2X279"/>
<feature type="transmembrane region" description="Helical" evidence="9">
    <location>
        <begin position="146"/>
        <end position="169"/>
    </location>
</feature>
<keyword evidence="12" id="KW-1185">Reference proteome</keyword>
<dbReference type="Pfam" id="PF00083">
    <property type="entry name" value="Sugar_tr"/>
    <property type="match status" value="1"/>
</dbReference>
<feature type="transmembrane region" description="Helical" evidence="9">
    <location>
        <begin position="300"/>
        <end position="321"/>
    </location>
</feature>
<dbReference type="InterPro" id="IPR005829">
    <property type="entry name" value="Sugar_transporter_CS"/>
</dbReference>
<evidence type="ECO:0000256" key="7">
    <source>
        <dbReference type="RuleBase" id="RU003346"/>
    </source>
</evidence>
<dbReference type="SUPFAM" id="SSF103473">
    <property type="entry name" value="MFS general substrate transporter"/>
    <property type="match status" value="1"/>
</dbReference>
<feature type="transmembrane region" description="Helical" evidence="9">
    <location>
        <begin position="425"/>
        <end position="444"/>
    </location>
</feature>